<dbReference type="AlphaFoldDB" id="A0A2T7T9C1"/>
<protein>
    <submittedName>
        <fullName evidence="1">Uncharacterized protein</fullName>
    </submittedName>
</protein>
<comment type="caution">
    <text evidence="1">The sequence shown here is derived from an EMBL/GenBank/DDBJ whole genome shotgun (WGS) entry which is preliminary data.</text>
</comment>
<evidence type="ECO:0000313" key="1">
    <source>
        <dbReference type="EMBL" id="PVE11764.1"/>
    </source>
</evidence>
<accession>A0A2T7T9C1</accession>
<gene>
    <name evidence="1" type="ORF">Y717_15675</name>
</gene>
<name>A0A2T7T9C1_9ACTN</name>
<evidence type="ECO:0000313" key="2">
    <source>
        <dbReference type="Proteomes" id="UP000245992"/>
    </source>
</evidence>
<keyword evidence="2" id="KW-1185">Reference proteome</keyword>
<sequence>MYPDTMAWMTNVRLEQVRAIEAASTLPLSASAVPAPDMP</sequence>
<dbReference type="EMBL" id="AZSP01000128">
    <property type="protein sequence ID" value="PVE11764.1"/>
    <property type="molecule type" value="Genomic_DNA"/>
</dbReference>
<organism evidence="1 2">
    <name type="scientific">Streptomyces scopuliridis RB72</name>
    <dbReference type="NCBI Taxonomy" id="1440053"/>
    <lineage>
        <taxon>Bacteria</taxon>
        <taxon>Bacillati</taxon>
        <taxon>Actinomycetota</taxon>
        <taxon>Actinomycetes</taxon>
        <taxon>Kitasatosporales</taxon>
        <taxon>Streptomycetaceae</taxon>
        <taxon>Streptomyces</taxon>
    </lineage>
</organism>
<reference evidence="1 2" key="1">
    <citation type="submission" date="2013-12" db="EMBL/GenBank/DDBJ databases">
        <title>Annotated genome of Streptomyces scopuliridis.</title>
        <authorList>
            <person name="Olson J.B."/>
        </authorList>
    </citation>
    <scope>NUCLEOTIDE SEQUENCE [LARGE SCALE GENOMIC DNA]</scope>
    <source>
        <strain evidence="1 2">RB72</strain>
    </source>
</reference>
<dbReference type="Proteomes" id="UP000245992">
    <property type="component" value="Unassembled WGS sequence"/>
</dbReference>
<proteinExistence type="predicted"/>